<organism evidence="2 3">
    <name type="scientific">Amycolatopsis pithecellobii</name>
    <dbReference type="NCBI Taxonomy" id="664692"/>
    <lineage>
        <taxon>Bacteria</taxon>
        <taxon>Bacillati</taxon>
        <taxon>Actinomycetota</taxon>
        <taxon>Actinomycetes</taxon>
        <taxon>Pseudonocardiales</taxon>
        <taxon>Pseudonocardiaceae</taxon>
        <taxon>Amycolatopsis</taxon>
    </lineage>
</organism>
<proteinExistence type="predicted"/>
<dbReference type="Gene3D" id="3.40.50.12780">
    <property type="entry name" value="N-terminal domain of ligase-like"/>
    <property type="match status" value="1"/>
</dbReference>
<dbReference type="AlphaFoldDB" id="A0A6N7YI27"/>
<dbReference type="SUPFAM" id="SSF56801">
    <property type="entry name" value="Acetyl-CoA synthetase-like"/>
    <property type="match status" value="1"/>
</dbReference>
<name>A0A6N7YI27_9PSEU</name>
<evidence type="ECO:0000313" key="2">
    <source>
        <dbReference type="EMBL" id="MTD52557.1"/>
    </source>
</evidence>
<dbReference type="Proteomes" id="UP000440096">
    <property type="component" value="Unassembled WGS sequence"/>
</dbReference>
<reference evidence="2 3" key="1">
    <citation type="submission" date="2019-11" db="EMBL/GenBank/DDBJ databases">
        <title>Draft genome of Amycolatopsis RM579.</title>
        <authorList>
            <person name="Duangmal K."/>
            <person name="Mingma R."/>
        </authorList>
    </citation>
    <scope>NUCLEOTIDE SEQUENCE [LARGE SCALE GENOMIC DNA]</scope>
    <source>
        <strain evidence="2 3">RM579</strain>
    </source>
</reference>
<evidence type="ECO:0000259" key="1">
    <source>
        <dbReference type="Pfam" id="PF00501"/>
    </source>
</evidence>
<comment type="caution">
    <text evidence="2">The sequence shown here is derived from an EMBL/GenBank/DDBJ whole genome shotgun (WGS) entry which is preliminary data.</text>
</comment>
<gene>
    <name evidence="2" type="ORF">GKO32_00955</name>
</gene>
<dbReference type="InterPro" id="IPR042099">
    <property type="entry name" value="ANL_N_sf"/>
</dbReference>
<accession>A0A6N7YI27</accession>
<dbReference type="InterPro" id="IPR000873">
    <property type="entry name" value="AMP-dep_synth/lig_dom"/>
</dbReference>
<dbReference type="Pfam" id="PF00501">
    <property type="entry name" value="AMP-binding"/>
    <property type="match status" value="1"/>
</dbReference>
<dbReference type="OrthoDB" id="9803968at2"/>
<sequence>MSHPVNVQSASGSATAATASSGVTLGDLIVQALTRHSASEAFVAGDRRLTYAQVRDLVSQYRTALARRGVGLGVGVTMLSPNMPESWIVQAATYLLGGRFTGLQALASVEDHIVVCADAQASVLVVTAPLEEHGR</sequence>
<protein>
    <submittedName>
        <fullName evidence="2">AMP-binding protein</fullName>
    </submittedName>
</protein>
<feature type="domain" description="AMP-dependent synthetase/ligase" evidence="1">
    <location>
        <begin position="33"/>
        <end position="127"/>
    </location>
</feature>
<keyword evidence="3" id="KW-1185">Reference proteome</keyword>
<dbReference type="EMBL" id="WMBA01000001">
    <property type="protein sequence ID" value="MTD52557.1"/>
    <property type="molecule type" value="Genomic_DNA"/>
</dbReference>
<evidence type="ECO:0000313" key="3">
    <source>
        <dbReference type="Proteomes" id="UP000440096"/>
    </source>
</evidence>